<dbReference type="AlphaFoldDB" id="A0A1I7KM23"/>
<sequence>MTIEVIHRIERPYAEGVVEAYGERDMGWYEWRIIEGDRDSIRQGGGKMLADSGDHGSFGMQYGSASLALRDALIWDAD</sequence>
<dbReference type="OrthoDB" id="9182300at2"/>
<accession>A0A1I7KM23</accession>
<evidence type="ECO:0000313" key="2">
    <source>
        <dbReference type="Proteomes" id="UP000198693"/>
    </source>
</evidence>
<dbReference type="EMBL" id="FPBP01000026">
    <property type="protein sequence ID" value="SFU98458.1"/>
    <property type="molecule type" value="Genomic_DNA"/>
</dbReference>
<dbReference type="RefSeq" id="WP_089797802.1">
    <property type="nucleotide sequence ID" value="NZ_FPBP01000026.1"/>
</dbReference>
<dbReference type="STRING" id="463301.SAMN04487955_1269"/>
<evidence type="ECO:0000313" key="1">
    <source>
        <dbReference type="EMBL" id="SFU98458.1"/>
    </source>
</evidence>
<name>A0A1I7KM23_9GAMM</name>
<gene>
    <name evidence="1" type="ORF">SAMN04487955_1269</name>
</gene>
<organism evidence="1 2">
    <name type="scientific">Halomonas korlensis</name>
    <dbReference type="NCBI Taxonomy" id="463301"/>
    <lineage>
        <taxon>Bacteria</taxon>
        <taxon>Pseudomonadati</taxon>
        <taxon>Pseudomonadota</taxon>
        <taxon>Gammaproteobacteria</taxon>
        <taxon>Oceanospirillales</taxon>
        <taxon>Halomonadaceae</taxon>
        <taxon>Halomonas</taxon>
    </lineage>
</organism>
<protein>
    <submittedName>
        <fullName evidence="1">Uncharacterized protein</fullName>
    </submittedName>
</protein>
<keyword evidence="2" id="KW-1185">Reference proteome</keyword>
<reference evidence="2" key="1">
    <citation type="submission" date="2016-10" db="EMBL/GenBank/DDBJ databases">
        <authorList>
            <person name="Varghese N."/>
            <person name="Submissions S."/>
        </authorList>
    </citation>
    <scope>NUCLEOTIDE SEQUENCE [LARGE SCALE GENOMIC DNA]</scope>
    <source>
        <strain evidence="2">CGMCC 1.6981</strain>
    </source>
</reference>
<proteinExistence type="predicted"/>
<dbReference type="Proteomes" id="UP000198693">
    <property type="component" value="Unassembled WGS sequence"/>
</dbReference>